<name>A0A6L2NAG4_TANCI</name>
<dbReference type="PANTHER" id="PTHR33116">
    <property type="entry name" value="REVERSE TRANSCRIPTASE ZINC-BINDING DOMAIN-CONTAINING PROTEIN-RELATED-RELATED"/>
    <property type="match status" value="1"/>
</dbReference>
<dbReference type="AlphaFoldDB" id="A0A6L2NAG4"/>
<organism evidence="2">
    <name type="scientific">Tanacetum cinerariifolium</name>
    <name type="common">Dalmatian daisy</name>
    <name type="synonym">Chrysanthemum cinerariifolium</name>
    <dbReference type="NCBI Taxonomy" id="118510"/>
    <lineage>
        <taxon>Eukaryota</taxon>
        <taxon>Viridiplantae</taxon>
        <taxon>Streptophyta</taxon>
        <taxon>Embryophyta</taxon>
        <taxon>Tracheophyta</taxon>
        <taxon>Spermatophyta</taxon>
        <taxon>Magnoliopsida</taxon>
        <taxon>eudicotyledons</taxon>
        <taxon>Gunneridae</taxon>
        <taxon>Pentapetalae</taxon>
        <taxon>asterids</taxon>
        <taxon>campanulids</taxon>
        <taxon>Asterales</taxon>
        <taxon>Asteraceae</taxon>
        <taxon>Asteroideae</taxon>
        <taxon>Anthemideae</taxon>
        <taxon>Anthemidinae</taxon>
        <taxon>Tanacetum</taxon>
    </lineage>
</organism>
<evidence type="ECO:0000313" key="2">
    <source>
        <dbReference type="EMBL" id="GEU83193.1"/>
    </source>
</evidence>
<reference evidence="2" key="1">
    <citation type="journal article" date="2019" name="Sci. Rep.">
        <title>Draft genome of Tanacetum cinerariifolium, the natural source of mosquito coil.</title>
        <authorList>
            <person name="Yamashiro T."/>
            <person name="Shiraishi A."/>
            <person name="Satake H."/>
            <person name="Nakayama K."/>
        </authorList>
    </citation>
    <scope>NUCLEOTIDE SEQUENCE</scope>
</reference>
<comment type="caution">
    <text evidence="2">The sequence shown here is derived from an EMBL/GenBank/DDBJ whole genome shotgun (WGS) entry which is preliminary data.</text>
</comment>
<accession>A0A6L2NAG4</accession>
<evidence type="ECO:0000259" key="1">
    <source>
        <dbReference type="Pfam" id="PF13966"/>
    </source>
</evidence>
<dbReference type="EMBL" id="BKCJ010008635">
    <property type="protein sequence ID" value="GEU83193.1"/>
    <property type="molecule type" value="Genomic_DNA"/>
</dbReference>
<protein>
    <recommendedName>
        <fullName evidence="1">Reverse transcriptase zinc-binding domain-containing protein</fullName>
    </recommendedName>
</protein>
<sequence>MRDASQAAYPHYRQDSLSDSWMYLQLGVKWNTAVNKMERSGIERGSGTVPDGINLPMVERYNVVDMIVNGEWAWPNEWKAQFRWINDIKVPILEEGVNDCIIWKDNSGKSMKFSIRSVWEKFKERKPEVSWYKVVWYPQCNPRHAFIVWLAMHRRLATQDRIMVWNKTSNLLCPLCKKENDSHEHLFFKCPYSKDIWSKVKYKMRRRNWSNEWEKVASTIAKGGCKSTIESVLDRMVLATMIYFIWNERNKRIFAQEQRNCQDILNGIVESIKMQLMCQKNGIAKAFASSGTLYLEVFLGELEWLDELSNHFSNKKGLSEKNLSISSEEAILSFSLILVMEVHVLVVVFSVCIQRAASPTVSPTNVQLDNTLPPHWSVGPAIPGLTFHLSSRRPIRSGPELDELTYLMNLLAHLRLFDAPDSWSCLIDSSRVFTVRGMRHHIFKSSNSLVPNPIRWNKLAPAKINISSWRITNRRLPTLINLDKRGIDVNSVRCQICDNDLETEDHLFVFCDLAIYIWKKVLNRWNLDFMCPSSLTDVMYLADCK</sequence>
<gene>
    <name evidence="2" type="ORF">Tci_055171</name>
</gene>
<dbReference type="InterPro" id="IPR026960">
    <property type="entry name" value="RVT-Znf"/>
</dbReference>
<proteinExistence type="predicted"/>
<dbReference type="Pfam" id="PF13966">
    <property type="entry name" value="zf-RVT"/>
    <property type="match status" value="2"/>
</dbReference>
<feature type="domain" description="Reverse transcriptase zinc-binding" evidence="1">
    <location>
        <begin position="113"/>
        <end position="197"/>
    </location>
</feature>
<feature type="domain" description="Reverse transcriptase zinc-binding" evidence="1">
    <location>
        <begin position="433"/>
        <end position="518"/>
    </location>
</feature>
<dbReference type="PANTHER" id="PTHR33116:SF84">
    <property type="entry name" value="RNA-DIRECTED DNA POLYMERASE"/>
    <property type="match status" value="1"/>
</dbReference>